<name>A0AAV7NP47_PLEWA</name>
<gene>
    <name evidence="1" type="ORF">NDU88_004367</name>
</gene>
<evidence type="ECO:0000313" key="2">
    <source>
        <dbReference type="Proteomes" id="UP001066276"/>
    </source>
</evidence>
<dbReference type="EMBL" id="JANPWB010000012">
    <property type="protein sequence ID" value="KAJ1116148.1"/>
    <property type="molecule type" value="Genomic_DNA"/>
</dbReference>
<proteinExistence type="predicted"/>
<protein>
    <submittedName>
        <fullName evidence="1">Uncharacterized protein</fullName>
    </submittedName>
</protein>
<sequence>MKQYTTPVVLLQRVARLEVSGDAVGTPLSTEEPSRAELLAAIQGSRVVLEGKIETVAWKVNLLRADIRTVSDKVKVAEDSIAELQNEISFPADPNPQPSPHQITPKICAIRAFRFGGIWRWALLSFIQTPWKCIPDNMLLYPARLKVLAGRR</sequence>
<evidence type="ECO:0000313" key="1">
    <source>
        <dbReference type="EMBL" id="KAJ1116148.1"/>
    </source>
</evidence>
<dbReference type="Proteomes" id="UP001066276">
    <property type="component" value="Chromosome 8"/>
</dbReference>
<reference evidence="1" key="1">
    <citation type="journal article" date="2022" name="bioRxiv">
        <title>Sequencing and chromosome-scale assembly of the giantPleurodeles waltlgenome.</title>
        <authorList>
            <person name="Brown T."/>
            <person name="Elewa A."/>
            <person name="Iarovenko S."/>
            <person name="Subramanian E."/>
            <person name="Araus A.J."/>
            <person name="Petzold A."/>
            <person name="Susuki M."/>
            <person name="Suzuki K.-i.T."/>
            <person name="Hayashi T."/>
            <person name="Toyoda A."/>
            <person name="Oliveira C."/>
            <person name="Osipova E."/>
            <person name="Leigh N.D."/>
            <person name="Simon A."/>
            <person name="Yun M.H."/>
        </authorList>
    </citation>
    <scope>NUCLEOTIDE SEQUENCE</scope>
    <source>
        <strain evidence="1">20211129_DDA</strain>
        <tissue evidence="1">Liver</tissue>
    </source>
</reference>
<comment type="caution">
    <text evidence="1">The sequence shown here is derived from an EMBL/GenBank/DDBJ whole genome shotgun (WGS) entry which is preliminary data.</text>
</comment>
<accession>A0AAV7NP47</accession>
<dbReference type="AlphaFoldDB" id="A0AAV7NP47"/>
<keyword evidence="2" id="KW-1185">Reference proteome</keyword>
<organism evidence="1 2">
    <name type="scientific">Pleurodeles waltl</name>
    <name type="common">Iberian ribbed newt</name>
    <dbReference type="NCBI Taxonomy" id="8319"/>
    <lineage>
        <taxon>Eukaryota</taxon>
        <taxon>Metazoa</taxon>
        <taxon>Chordata</taxon>
        <taxon>Craniata</taxon>
        <taxon>Vertebrata</taxon>
        <taxon>Euteleostomi</taxon>
        <taxon>Amphibia</taxon>
        <taxon>Batrachia</taxon>
        <taxon>Caudata</taxon>
        <taxon>Salamandroidea</taxon>
        <taxon>Salamandridae</taxon>
        <taxon>Pleurodelinae</taxon>
        <taxon>Pleurodeles</taxon>
    </lineage>
</organism>